<name>A0A0E9U1I9_ANGAN</name>
<reference evidence="1" key="2">
    <citation type="journal article" date="2015" name="Fish Shellfish Immunol.">
        <title>Early steps in the European eel (Anguilla anguilla)-Vibrio vulnificus interaction in the gills: Role of the RtxA13 toxin.</title>
        <authorList>
            <person name="Callol A."/>
            <person name="Pajuelo D."/>
            <person name="Ebbesson L."/>
            <person name="Teles M."/>
            <person name="MacKenzie S."/>
            <person name="Amaro C."/>
        </authorList>
    </citation>
    <scope>NUCLEOTIDE SEQUENCE</scope>
</reference>
<reference evidence="1" key="1">
    <citation type="submission" date="2014-11" db="EMBL/GenBank/DDBJ databases">
        <authorList>
            <person name="Amaro Gonzalez C."/>
        </authorList>
    </citation>
    <scope>NUCLEOTIDE SEQUENCE</scope>
</reference>
<dbReference type="EMBL" id="GBXM01048838">
    <property type="protein sequence ID" value="JAH59739.1"/>
    <property type="molecule type" value="Transcribed_RNA"/>
</dbReference>
<organism evidence="1">
    <name type="scientific">Anguilla anguilla</name>
    <name type="common">European freshwater eel</name>
    <name type="synonym">Muraena anguilla</name>
    <dbReference type="NCBI Taxonomy" id="7936"/>
    <lineage>
        <taxon>Eukaryota</taxon>
        <taxon>Metazoa</taxon>
        <taxon>Chordata</taxon>
        <taxon>Craniata</taxon>
        <taxon>Vertebrata</taxon>
        <taxon>Euteleostomi</taxon>
        <taxon>Actinopterygii</taxon>
        <taxon>Neopterygii</taxon>
        <taxon>Teleostei</taxon>
        <taxon>Anguilliformes</taxon>
        <taxon>Anguillidae</taxon>
        <taxon>Anguilla</taxon>
    </lineage>
</organism>
<protein>
    <submittedName>
        <fullName evidence="1">Uncharacterized protein</fullName>
    </submittedName>
</protein>
<proteinExistence type="predicted"/>
<evidence type="ECO:0000313" key="1">
    <source>
        <dbReference type="EMBL" id="JAH59739.1"/>
    </source>
</evidence>
<sequence length="15" mass="1813">MGHVHTQCTWPMQKE</sequence>
<accession>A0A0E9U1I9</accession>